<dbReference type="InterPro" id="IPR050955">
    <property type="entry name" value="Plant_Biomass_Hydrol_Est"/>
</dbReference>
<reference evidence="5 6" key="1">
    <citation type="journal article" date="2013" name="PLoS Genet.">
        <title>The genome and development-dependent transcriptomes of Pyronema confluens: a window into fungal evolution.</title>
        <authorList>
            <person name="Traeger S."/>
            <person name="Altegoer F."/>
            <person name="Freitag M."/>
            <person name="Gabaldon T."/>
            <person name="Kempken F."/>
            <person name="Kumar A."/>
            <person name="Marcet-Houben M."/>
            <person name="Poggeler S."/>
            <person name="Stajich J.E."/>
            <person name="Nowrousian M."/>
        </authorList>
    </citation>
    <scope>NUCLEOTIDE SEQUENCE [LARGE SCALE GENOMIC DNA]</scope>
    <source>
        <strain evidence="6">CBS 100304</strain>
        <tissue evidence="5">Vegetative mycelium</tissue>
    </source>
</reference>
<comment type="subcellular location">
    <subcellularLocation>
        <location evidence="4">Secreted</location>
    </subcellularLocation>
</comment>
<protein>
    <recommendedName>
        <fullName evidence="4">Carboxylic ester hydrolase</fullName>
        <ecNumber evidence="4">3.1.1.-</ecNumber>
    </recommendedName>
</protein>
<comment type="function">
    <text evidence="4">Esterase involved in the hydrolysis of xylan, a major structural heterogeneous polysaccharide found in plant biomass representing the second most abundant polysaccharide in the biosphere, after cellulose.</text>
</comment>
<dbReference type="OrthoDB" id="2425929at2759"/>
<dbReference type="SUPFAM" id="SSF53474">
    <property type="entry name" value="alpha/beta-Hydrolases"/>
    <property type="match status" value="2"/>
</dbReference>
<evidence type="ECO:0000256" key="2">
    <source>
        <dbReference type="ARBA" id="ARBA00022729"/>
    </source>
</evidence>
<keyword evidence="4" id="KW-0624">Polysaccharide degradation</keyword>
<dbReference type="STRING" id="1076935.U4LLS6"/>
<dbReference type="InterPro" id="IPR010126">
    <property type="entry name" value="Esterase_phb"/>
</dbReference>
<feature type="chain" id="PRO_5029038421" description="Carboxylic ester hydrolase" evidence="4">
    <location>
        <begin position="20"/>
        <end position="312"/>
    </location>
</feature>
<dbReference type="Gene3D" id="3.40.50.1820">
    <property type="entry name" value="alpha/beta hydrolase"/>
    <property type="match status" value="1"/>
</dbReference>
<dbReference type="PANTHER" id="PTHR43037">
    <property type="entry name" value="UNNAMED PRODUCT-RELATED"/>
    <property type="match status" value="1"/>
</dbReference>
<feature type="signal peptide" evidence="4">
    <location>
        <begin position="1"/>
        <end position="19"/>
    </location>
</feature>
<keyword evidence="6" id="KW-1185">Reference proteome</keyword>
<evidence type="ECO:0000256" key="4">
    <source>
        <dbReference type="RuleBase" id="RU367147"/>
    </source>
</evidence>
<keyword evidence="3 4" id="KW-0378">Hydrolase</keyword>
<evidence type="ECO:0000313" key="5">
    <source>
        <dbReference type="EMBL" id="CCX14328.1"/>
    </source>
</evidence>
<comment type="similarity">
    <text evidence="4">Belongs to the carbohydrate esterase 1 (CE1) family.</text>
</comment>
<organism evidence="5 6">
    <name type="scientific">Pyronema omphalodes (strain CBS 100304)</name>
    <name type="common">Pyronema confluens</name>
    <dbReference type="NCBI Taxonomy" id="1076935"/>
    <lineage>
        <taxon>Eukaryota</taxon>
        <taxon>Fungi</taxon>
        <taxon>Dikarya</taxon>
        <taxon>Ascomycota</taxon>
        <taxon>Pezizomycotina</taxon>
        <taxon>Pezizomycetes</taxon>
        <taxon>Pezizales</taxon>
        <taxon>Pyronemataceae</taxon>
        <taxon>Pyronema</taxon>
    </lineage>
</organism>
<dbReference type="AlphaFoldDB" id="U4LLS6"/>
<dbReference type="GO" id="GO:0005576">
    <property type="term" value="C:extracellular region"/>
    <property type="evidence" value="ECO:0007669"/>
    <property type="project" value="UniProtKB-SubCell"/>
</dbReference>
<keyword evidence="4" id="KW-0119">Carbohydrate metabolism</keyword>
<accession>U4LLS6</accession>
<dbReference type="OMA" id="NPHWCHG"/>
<dbReference type="PANTHER" id="PTHR43037:SF5">
    <property type="entry name" value="FERULOYL ESTERASE"/>
    <property type="match status" value="1"/>
</dbReference>
<dbReference type="GO" id="GO:0045493">
    <property type="term" value="P:xylan catabolic process"/>
    <property type="evidence" value="ECO:0007669"/>
    <property type="project" value="UniProtKB-UniRule"/>
</dbReference>
<evidence type="ECO:0000256" key="3">
    <source>
        <dbReference type="ARBA" id="ARBA00022801"/>
    </source>
</evidence>
<sequence length="312" mass="34028">MWSLRTIIATASFITYAAAAQLTQITENFGPNPNGSGFYIYVPDKLRVPAPVVVAVHYCTGTGPAYYQNTKYARDADTKGYIVIYPSASAPGGCWDVASPATLKHLGGGDSLAIHSMVQWTLNKYNTDRNQVFVTGTSSGAMMTNVLLGAYPDVFAAGSAYAGVPFGCFAGPTAWNSQCATGQIIKTPQQWGDLVRAAYPGYNGKRPRMQLFHGDKDETLYFPNFGEETKQWTNVLGLSQTPTITQQNTPRATWIKRIYGAGQVETIQETGQTHNLVIMEDETLRFFGLDKLPLLSVSAEHGKLNIDVNIPH</sequence>
<dbReference type="InterPro" id="IPR029058">
    <property type="entry name" value="AB_hydrolase_fold"/>
</dbReference>
<dbReference type="EMBL" id="HF935952">
    <property type="protein sequence ID" value="CCX14328.1"/>
    <property type="molecule type" value="Genomic_DNA"/>
</dbReference>
<dbReference type="Pfam" id="PF10503">
    <property type="entry name" value="Esterase_PHB"/>
    <property type="match status" value="1"/>
</dbReference>
<keyword evidence="1 4" id="KW-0719">Serine esterase</keyword>
<gene>
    <name evidence="5" type="ORF">PCON_13921</name>
</gene>
<dbReference type="Proteomes" id="UP000018144">
    <property type="component" value="Unassembled WGS sequence"/>
</dbReference>
<keyword evidence="2 4" id="KW-0732">Signal</keyword>
<evidence type="ECO:0000313" key="6">
    <source>
        <dbReference type="Proteomes" id="UP000018144"/>
    </source>
</evidence>
<dbReference type="EC" id="3.1.1.-" evidence="4"/>
<dbReference type="eggNOG" id="ENOG502QTDU">
    <property type="taxonomic scope" value="Eukaryota"/>
</dbReference>
<name>U4LLS6_PYROM</name>
<evidence type="ECO:0000256" key="1">
    <source>
        <dbReference type="ARBA" id="ARBA00022487"/>
    </source>
</evidence>
<proteinExistence type="inferred from homology"/>
<dbReference type="NCBIfam" id="TIGR01840">
    <property type="entry name" value="esterase_phb"/>
    <property type="match status" value="1"/>
</dbReference>
<dbReference type="GO" id="GO:0052689">
    <property type="term" value="F:carboxylic ester hydrolase activity"/>
    <property type="evidence" value="ECO:0007669"/>
    <property type="project" value="UniProtKB-KW"/>
</dbReference>
<keyword evidence="4" id="KW-0964">Secreted</keyword>